<dbReference type="InterPro" id="IPR002577">
    <property type="entry name" value="HTH_HxlR"/>
</dbReference>
<evidence type="ECO:0000256" key="1">
    <source>
        <dbReference type="ARBA" id="ARBA00023015"/>
    </source>
</evidence>
<name>A0ABT1INI3_9PSEU</name>
<accession>A0ABT1INI3</accession>
<keyword evidence="6" id="KW-1185">Reference proteome</keyword>
<dbReference type="PANTHER" id="PTHR33204:SF18">
    <property type="entry name" value="TRANSCRIPTIONAL REGULATORY PROTEIN"/>
    <property type="match status" value="1"/>
</dbReference>
<keyword evidence="1" id="KW-0805">Transcription regulation</keyword>
<dbReference type="Pfam" id="PF02036">
    <property type="entry name" value="SCP2"/>
    <property type="match status" value="1"/>
</dbReference>
<keyword evidence="2" id="KW-0238">DNA-binding</keyword>
<dbReference type="CDD" id="cd00090">
    <property type="entry name" value="HTH_ARSR"/>
    <property type="match status" value="1"/>
</dbReference>
<dbReference type="PROSITE" id="PS51118">
    <property type="entry name" value="HTH_HXLR"/>
    <property type="match status" value="1"/>
</dbReference>
<dbReference type="InterPro" id="IPR003033">
    <property type="entry name" value="SCP2_sterol-bd_dom"/>
</dbReference>
<dbReference type="SUPFAM" id="SSF46785">
    <property type="entry name" value="Winged helix' DNA-binding domain"/>
    <property type="match status" value="1"/>
</dbReference>
<evidence type="ECO:0000256" key="3">
    <source>
        <dbReference type="ARBA" id="ARBA00023163"/>
    </source>
</evidence>
<protein>
    <submittedName>
        <fullName evidence="5">Transcriptional regulator, HxlR family</fullName>
    </submittedName>
</protein>
<gene>
    <name evidence="5" type="ORF">LV75_006633</name>
</gene>
<dbReference type="InterPro" id="IPR011991">
    <property type="entry name" value="ArsR-like_HTH"/>
</dbReference>
<feature type="domain" description="HTH hxlR-type" evidence="4">
    <location>
        <begin position="34"/>
        <end position="132"/>
    </location>
</feature>
<keyword evidence="3" id="KW-0804">Transcription</keyword>
<dbReference type="InterPro" id="IPR036527">
    <property type="entry name" value="SCP2_sterol-bd_dom_sf"/>
</dbReference>
<dbReference type="EMBL" id="JAMTCO010000021">
    <property type="protein sequence ID" value="MCP2274099.1"/>
    <property type="molecule type" value="Genomic_DNA"/>
</dbReference>
<evidence type="ECO:0000259" key="4">
    <source>
        <dbReference type="PROSITE" id="PS51118"/>
    </source>
</evidence>
<evidence type="ECO:0000313" key="6">
    <source>
        <dbReference type="Proteomes" id="UP001205185"/>
    </source>
</evidence>
<proteinExistence type="predicted"/>
<sequence length="240" mass="26003">MVFGVTIWIKLPVATGSVSQGNEMAGKRDYGQFCGLAAGLNIIGERWTLLLVRELLVSALRFNELLDNLPGIGPNLLAERLRTLAEHGLVEQLAVVGDGRAKRYRLTERGQQLRGPVLGLARWGMQFLSLDDRDGGEVRAEWGIIAVQAMVDTGRVPEVDEAYEFRVGEETFGVFVDAGAVRFVPGPPVRAEVVVSSDPDTFIQIGAGMVSPFDALAAGQIKLEGPAEAIRRCTRMLGLT</sequence>
<dbReference type="InterPro" id="IPR036390">
    <property type="entry name" value="WH_DNA-bd_sf"/>
</dbReference>
<dbReference type="Proteomes" id="UP001205185">
    <property type="component" value="Unassembled WGS sequence"/>
</dbReference>
<dbReference type="Gene3D" id="1.10.10.10">
    <property type="entry name" value="Winged helix-like DNA-binding domain superfamily/Winged helix DNA-binding domain"/>
    <property type="match status" value="1"/>
</dbReference>
<dbReference type="SUPFAM" id="SSF55718">
    <property type="entry name" value="SCP-like"/>
    <property type="match status" value="1"/>
</dbReference>
<dbReference type="PANTHER" id="PTHR33204">
    <property type="entry name" value="TRANSCRIPTIONAL REGULATOR, MARR FAMILY"/>
    <property type="match status" value="1"/>
</dbReference>
<dbReference type="Gene3D" id="3.30.1050.10">
    <property type="entry name" value="SCP2 sterol-binding domain"/>
    <property type="match status" value="1"/>
</dbReference>
<comment type="caution">
    <text evidence="5">The sequence shown here is derived from an EMBL/GenBank/DDBJ whole genome shotgun (WGS) entry which is preliminary data.</text>
</comment>
<reference evidence="5 6" key="1">
    <citation type="submission" date="2022-06" db="EMBL/GenBank/DDBJ databases">
        <title>Genomic Encyclopedia of Archaeal and Bacterial Type Strains, Phase II (KMG-II): from individual species to whole genera.</title>
        <authorList>
            <person name="Goeker M."/>
        </authorList>
    </citation>
    <scope>NUCLEOTIDE SEQUENCE [LARGE SCALE GENOMIC DNA]</scope>
    <source>
        <strain evidence="5 6">DSM 44255</strain>
    </source>
</reference>
<evidence type="ECO:0000313" key="5">
    <source>
        <dbReference type="EMBL" id="MCP2274099.1"/>
    </source>
</evidence>
<dbReference type="Pfam" id="PF01638">
    <property type="entry name" value="HxlR"/>
    <property type="match status" value="1"/>
</dbReference>
<organism evidence="5 6">
    <name type="scientific">Actinokineospora diospyrosa</name>
    <dbReference type="NCBI Taxonomy" id="103728"/>
    <lineage>
        <taxon>Bacteria</taxon>
        <taxon>Bacillati</taxon>
        <taxon>Actinomycetota</taxon>
        <taxon>Actinomycetes</taxon>
        <taxon>Pseudonocardiales</taxon>
        <taxon>Pseudonocardiaceae</taxon>
        <taxon>Actinokineospora</taxon>
    </lineage>
</organism>
<dbReference type="InterPro" id="IPR036388">
    <property type="entry name" value="WH-like_DNA-bd_sf"/>
</dbReference>
<evidence type="ECO:0000256" key="2">
    <source>
        <dbReference type="ARBA" id="ARBA00023125"/>
    </source>
</evidence>